<dbReference type="Pfam" id="PF13361">
    <property type="entry name" value="UvrD_C"/>
    <property type="match status" value="2"/>
</dbReference>
<organism evidence="18 19">
    <name type="scientific">Streptomyces microflavus</name>
    <name type="common">Streptomyces lipmanii</name>
    <dbReference type="NCBI Taxonomy" id="1919"/>
    <lineage>
        <taxon>Bacteria</taxon>
        <taxon>Bacillati</taxon>
        <taxon>Actinomycetota</taxon>
        <taxon>Actinomycetes</taxon>
        <taxon>Kitasatosporales</taxon>
        <taxon>Streptomycetaceae</taxon>
        <taxon>Streptomyces</taxon>
    </lineage>
</organism>
<evidence type="ECO:0000256" key="5">
    <source>
        <dbReference type="ARBA" id="ARBA00022801"/>
    </source>
</evidence>
<keyword evidence="2" id="KW-0540">Nuclease</keyword>
<evidence type="ECO:0000256" key="9">
    <source>
        <dbReference type="ARBA" id="ARBA00023125"/>
    </source>
</evidence>
<gene>
    <name evidence="18" type="ORF">HUT09_15335</name>
</gene>
<feature type="binding site" evidence="15">
    <location>
        <begin position="22"/>
        <end position="29"/>
    </location>
    <ligand>
        <name>ATP</name>
        <dbReference type="ChEBI" id="CHEBI:30616"/>
    </ligand>
</feature>
<dbReference type="InterPro" id="IPR027417">
    <property type="entry name" value="P-loop_NTPase"/>
</dbReference>
<dbReference type="Pfam" id="PF12705">
    <property type="entry name" value="PDDEXK_1"/>
    <property type="match status" value="1"/>
</dbReference>
<dbReference type="InterPro" id="IPR011604">
    <property type="entry name" value="PDDEXK-like_dom_sf"/>
</dbReference>
<dbReference type="Gene3D" id="3.90.320.10">
    <property type="match status" value="1"/>
</dbReference>
<sequence>MQFTKAQAAAIATTDQNLLIVACAGSGKTEVLSRRIAGLLGKLGPDGTMTQPKHIVAFTFTEKAAGELKERVYARIKSEHGEISGLAEMYIGTMHGYALDLLHSHVPEAFKYNVLNDVQTRLIIDKNSAKSGLTTTNHVVQGVEKPLRRYIHSKLYQQAMSILREDDVDIAGLRPDVKEGLDKYQELLAARRYFDYTAILLNAVTLLEGDDEEADSILNLRNHIRDGVRYVVVDEYQDTNPIQERLIRGLTQFGANLCVVGDDDQTIYQWRGSAVANILNVEDRYKDVARVTLNENFRSSPAIVELARTYVDRIPDEHRLPKQMVAAGHQSFDLGDILAVDFANQQEEARWIVDRIETLRGVPFEDGSDAPARGMTWSDNAVLFRSVKADAGPLVEELRSRGVPYVIKGLTKLFETPEVVAACSLFQYTASLVDADTVVGTWLAADLALTETDLRAAISRVLDKAMMWDSSRPWDATTLQGTFLDFLEAAGLREESVPGDRGELVYYNLGRFSTAIGDYEKIFLTSTPQDRFISFASWLENQAPNYYAEADRDTGYAQPDAVVIATVHQAKGMQWPAVYLPALRKNTFPSRASGGTNIFHIIERELVPGADRYRGGEEDERRLFYVAATRAQKYLALTFASNGKTTGKAQSVFFTEATRVSTVLTREIAPATQQRLTPAPRRGTPDVVMSFSDLKYLFECPYSFKLRLLYGFDSPLQKEIGYGKSLHDAMAEIHKRAIEGDYAAPGEAEDLVNRHLNLPFANVAAYEQLRPAAISSVQRYLQENSATLRQTVYSEQPVEIHPAPGVTVIGRVDLIKRLDSEMTSIVDFKSTERAQAEDLTRDQLHLYALGYRELTGQNADLVEVLNLDKAGKSTRETVDPQHMDSLTQRVAAAGDALRTNVLPRLPVWCASCASCDHAGICRKREN</sequence>
<dbReference type="GO" id="GO:0005524">
    <property type="term" value="F:ATP binding"/>
    <property type="evidence" value="ECO:0007669"/>
    <property type="project" value="UniProtKB-UniRule"/>
</dbReference>
<keyword evidence="10" id="KW-0234">DNA repair</keyword>
<dbReference type="InterPro" id="IPR014016">
    <property type="entry name" value="UvrD-like_ATP-bd"/>
</dbReference>
<evidence type="ECO:0000313" key="18">
    <source>
        <dbReference type="EMBL" id="QKW43801.1"/>
    </source>
</evidence>
<dbReference type="RefSeq" id="WP_176143973.1">
    <property type="nucleotide sequence ID" value="NZ_CP054926.1"/>
</dbReference>
<protein>
    <recommendedName>
        <fullName evidence="13">DNA 3'-5' helicase</fullName>
        <ecNumber evidence="13">5.6.2.4</ecNumber>
    </recommendedName>
</protein>
<feature type="domain" description="UvrD-like helicase ATP-binding" evidence="16">
    <location>
        <begin position="1"/>
        <end position="300"/>
    </location>
</feature>
<evidence type="ECO:0000256" key="8">
    <source>
        <dbReference type="ARBA" id="ARBA00022840"/>
    </source>
</evidence>
<dbReference type="EC" id="5.6.2.4" evidence="13"/>
<evidence type="ECO:0000256" key="2">
    <source>
        <dbReference type="ARBA" id="ARBA00022722"/>
    </source>
</evidence>
<keyword evidence="9" id="KW-0238">DNA-binding</keyword>
<dbReference type="Proteomes" id="UP000509345">
    <property type="component" value="Chromosome"/>
</dbReference>
<keyword evidence="5 15" id="KW-0378">Hydrolase</keyword>
<keyword evidence="4" id="KW-0227">DNA damage</keyword>
<evidence type="ECO:0000256" key="13">
    <source>
        <dbReference type="ARBA" id="ARBA00034808"/>
    </source>
</evidence>
<dbReference type="PROSITE" id="PS51198">
    <property type="entry name" value="UVRD_HELICASE_ATP_BIND"/>
    <property type="match status" value="1"/>
</dbReference>
<name>A0A7H8MP71_STRMI</name>
<comment type="catalytic activity">
    <reaction evidence="12">
        <text>Couples ATP hydrolysis with the unwinding of duplex DNA by translocating in the 3'-5' direction.</text>
        <dbReference type="EC" id="5.6.2.4"/>
    </reaction>
</comment>
<dbReference type="SUPFAM" id="SSF52540">
    <property type="entry name" value="P-loop containing nucleoside triphosphate hydrolases"/>
    <property type="match status" value="1"/>
</dbReference>
<evidence type="ECO:0000313" key="19">
    <source>
        <dbReference type="Proteomes" id="UP000509345"/>
    </source>
</evidence>
<dbReference type="InterPro" id="IPR013986">
    <property type="entry name" value="DExx_box_DNA_helicase_dom_sf"/>
</dbReference>
<dbReference type="EMBL" id="CP054926">
    <property type="protein sequence ID" value="QKW43801.1"/>
    <property type="molecule type" value="Genomic_DNA"/>
</dbReference>
<dbReference type="Gene3D" id="1.10.486.10">
    <property type="entry name" value="PCRA, domain 4"/>
    <property type="match status" value="1"/>
</dbReference>
<evidence type="ECO:0000256" key="4">
    <source>
        <dbReference type="ARBA" id="ARBA00022763"/>
    </source>
</evidence>
<dbReference type="PANTHER" id="PTHR11070:SF2">
    <property type="entry name" value="ATP-DEPENDENT DNA HELICASE SRS2"/>
    <property type="match status" value="1"/>
</dbReference>
<dbReference type="Pfam" id="PF00580">
    <property type="entry name" value="UvrD-helicase"/>
    <property type="match status" value="1"/>
</dbReference>
<keyword evidence="6 15" id="KW-0347">Helicase</keyword>
<dbReference type="InterPro" id="IPR000212">
    <property type="entry name" value="DNA_helicase_UvrD/REP"/>
</dbReference>
<feature type="domain" description="UvrD-like helicase C-terminal" evidence="17">
    <location>
        <begin position="301"/>
        <end position="572"/>
    </location>
</feature>
<evidence type="ECO:0000256" key="1">
    <source>
        <dbReference type="ARBA" id="ARBA00009922"/>
    </source>
</evidence>
<dbReference type="GeneID" id="87632604"/>
<dbReference type="InterPro" id="IPR014017">
    <property type="entry name" value="DNA_helicase_UvrD-like_C"/>
</dbReference>
<dbReference type="CDD" id="cd17932">
    <property type="entry name" value="DEXQc_UvrD"/>
    <property type="match status" value="1"/>
</dbReference>
<keyword evidence="11" id="KW-0413">Isomerase</keyword>
<evidence type="ECO:0000256" key="3">
    <source>
        <dbReference type="ARBA" id="ARBA00022741"/>
    </source>
</evidence>
<evidence type="ECO:0000256" key="10">
    <source>
        <dbReference type="ARBA" id="ARBA00023204"/>
    </source>
</evidence>
<comment type="similarity">
    <text evidence="1">Belongs to the helicase family. UvrD subfamily.</text>
</comment>
<dbReference type="GO" id="GO:0004527">
    <property type="term" value="F:exonuclease activity"/>
    <property type="evidence" value="ECO:0007669"/>
    <property type="project" value="UniProtKB-KW"/>
</dbReference>
<comment type="catalytic activity">
    <reaction evidence="14">
        <text>ATP + H2O = ADP + phosphate + H(+)</text>
        <dbReference type="Rhea" id="RHEA:13065"/>
        <dbReference type="ChEBI" id="CHEBI:15377"/>
        <dbReference type="ChEBI" id="CHEBI:15378"/>
        <dbReference type="ChEBI" id="CHEBI:30616"/>
        <dbReference type="ChEBI" id="CHEBI:43474"/>
        <dbReference type="ChEBI" id="CHEBI:456216"/>
        <dbReference type="EC" id="5.6.2.4"/>
    </reaction>
</comment>
<dbReference type="GO" id="GO:0003677">
    <property type="term" value="F:DNA binding"/>
    <property type="evidence" value="ECO:0007669"/>
    <property type="project" value="UniProtKB-KW"/>
</dbReference>
<reference evidence="18 19" key="1">
    <citation type="submission" date="2020-06" db="EMBL/GenBank/DDBJ databases">
        <title>Genome mining for natural products.</title>
        <authorList>
            <person name="Zhang B."/>
            <person name="Shi J."/>
            <person name="Ge H."/>
        </authorList>
    </citation>
    <scope>NUCLEOTIDE SEQUENCE [LARGE SCALE GENOMIC DNA]</scope>
    <source>
        <strain evidence="18 19">NA06532</strain>
    </source>
</reference>
<evidence type="ECO:0000259" key="17">
    <source>
        <dbReference type="PROSITE" id="PS51217"/>
    </source>
</evidence>
<evidence type="ECO:0000256" key="11">
    <source>
        <dbReference type="ARBA" id="ARBA00023235"/>
    </source>
</evidence>
<dbReference type="Gene3D" id="3.40.50.300">
    <property type="entry name" value="P-loop containing nucleotide triphosphate hydrolases"/>
    <property type="match status" value="3"/>
</dbReference>
<dbReference type="AlphaFoldDB" id="A0A7H8MP71"/>
<evidence type="ECO:0000256" key="15">
    <source>
        <dbReference type="PROSITE-ProRule" id="PRU00560"/>
    </source>
</evidence>
<evidence type="ECO:0000256" key="6">
    <source>
        <dbReference type="ARBA" id="ARBA00022806"/>
    </source>
</evidence>
<evidence type="ECO:0000256" key="7">
    <source>
        <dbReference type="ARBA" id="ARBA00022839"/>
    </source>
</evidence>
<evidence type="ECO:0000256" key="14">
    <source>
        <dbReference type="ARBA" id="ARBA00048988"/>
    </source>
</evidence>
<accession>A0A7H8MP71</accession>
<keyword evidence="7" id="KW-0269">Exonuclease</keyword>
<dbReference type="PROSITE" id="PS51217">
    <property type="entry name" value="UVRD_HELICASE_CTER"/>
    <property type="match status" value="1"/>
</dbReference>
<evidence type="ECO:0000259" key="16">
    <source>
        <dbReference type="PROSITE" id="PS51198"/>
    </source>
</evidence>
<keyword evidence="8 15" id="KW-0067">ATP-binding</keyword>
<dbReference type="GO" id="GO:0000725">
    <property type="term" value="P:recombinational repair"/>
    <property type="evidence" value="ECO:0007669"/>
    <property type="project" value="TreeGrafter"/>
</dbReference>
<dbReference type="GO" id="GO:0043138">
    <property type="term" value="F:3'-5' DNA helicase activity"/>
    <property type="evidence" value="ECO:0007669"/>
    <property type="project" value="UniProtKB-EC"/>
</dbReference>
<dbReference type="InterPro" id="IPR038726">
    <property type="entry name" value="PDDEXK_AddAB-type"/>
</dbReference>
<proteinExistence type="inferred from homology"/>
<dbReference type="PANTHER" id="PTHR11070">
    <property type="entry name" value="UVRD / RECB / PCRA DNA HELICASE FAMILY MEMBER"/>
    <property type="match status" value="1"/>
</dbReference>
<evidence type="ECO:0000256" key="12">
    <source>
        <dbReference type="ARBA" id="ARBA00034617"/>
    </source>
</evidence>
<keyword evidence="3 15" id="KW-0547">Nucleotide-binding</keyword>
<dbReference type="Gene3D" id="1.10.10.160">
    <property type="match status" value="1"/>
</dbReference>